<evidence type="ECO:0000256" key="6">
    <source>
        <dbReference type="ARBA" id="ARBA00022884"/>
    </source>
</evidence>
<evidence type="ECO:0000256" key="3">
    <source>
        <dbReference type="ARBA" id="ARBA00022603"/>
    </source>
</evidence>
<name>A0A8J6N2Y7_9DELT</name>
<dbReference type="InterPro" id="IPR020596">
    <property type="entry name" value="rRNA_Ade_Mease_Trfase_CS"/>
</dbReference>
<dbReference type="Gene3D" id="3.40.50.150">
    <property type="entry name" value="Vaccinia Virus protein VP39"/>
    <property type="match status" value="1"/>
</dbReference>
<dbReference type="InterPro" id="IPR011530">
    <property type="entry name" value="rRNA_adenine_dimethylase"/>
</dbReference>
<keyword evidence="6 7" id="KW-0694">RNA-binding</keyword>
<keyword evidence="3 7" id="KW-0489">Methyltransferase</keyword>
<dbReference type="EMBL" id="JACNJD010000331">
    <property type="protein sequence ID" value="MBC8178953.1"/>
    <property type="molecule type" value="Genomic_DNA"/>
</dbReference>
<evidence type="ECO:0000259" key="9">
    <source>
        <dbReference type="SMART" id="SM00650"/>
    </source>
</evidence>
<keyword evidence="4 7" id="KW-0808">Transferase</keyword>
<dbReference type="PANTHER" id="PTHR11727">
    <property type="entry name" value="DIMETHYLADENOSINE TRANSFERASE"/>
    <property type="match status" value="1"/>
</dbReference>
<dbReference type="GO" id="GO:0005829">
    <property type="term" value="C:cytosol"/>
    <property type="evidence" value="ECO:0007669"/>
    <property type="project" value="TreeGrafter"/>
</dbReference>
<dbReference type="InterPro" id="IPR001737">
    <property type="entry name" value="KsgA/Erm"/>
</dbReference>
<dbReference type="HAMAP" id="MF_00607">
    <property type="entry name" value="16SrRNA_methyltr_A"/>
    <property type="match status" value="1"/>
</dbReference>
<keyword evidence="1 7" id="KW-0963">Cytoplasm</keyword>
<dbReference type="SUPFAM" id="SSF53335">
    <property type="entry name" value="S-adenosyl-L-methionine-dependent methyltransferases"/>
    <property type="match status" value="1"/>
</dbReference>
<feature type="binding site" evidence="7 8">
    <location>
        <position position="49"/>
    </location>
    <ligand>
        <name>S-adenosyl-L-methionine</name>
        <dbReference type="ChEBI" id="CHEBI:59789"/>
    </ligand>
</feature>
<evidence type="ECO:0000256" key="2">
    <source>
        <dbReference type="ARBA" id="ARBA00022552"/>
    </source>
</evidence>
<evidence type="ECO:0000313" key="10">
    <source>
        <dbReference type="EMBL" id="MBC8178953.1"/>
    </source>
</evidence>
<dbReference type="Pfam" id="PF00398">
    <property type="entry name" value="RrnaAD"/>
    <property type="match status" value="1"/>
</dbReference>
<evidence type="ECO:0000256" key="7">
    <source>
        <dbReference type="HAMAP-Rule" id="MF_00607"/>
    </source>
</evidence>
<evidence type="ECO:0000256" key="1">
    <source>
        <dbReference type="ARBA" id="ARBA00022490"/>
    </source>
</evidence>
<gene>
    <name evidence="7 10" type="primary">rsmA</name>
    <name evidence="7" type="synonym">ksgA</name>
    <name evidence="10" type="ORF">H8E19_16235</name>
</gene>
<dbReference type="GO" id="GO:0052908">
    <property type="term" value="F:16S rRNA (adenine(1518)-N(6)/adenine(1519)-N(6))-dimethyltransferase activity"/>
    <property type="evidence" value="ECO:0007669"/>
    <property type="project" value="UniProtKB-EC"/>
</dbReference>
<protein>
    <recommendedName>
        <fullName evidence="7">Ribosomal RNA small subunit methyltransferase A</fullName>
        <ecNumber evidence="7">2.1.1.182</ecNumber>
    </recommendedName>
    <alternativeName>
        <fullName evidence="7">16S rRNA (adenine(1518)-N(6)/adenine(1519)-N(6))-dimethyltransferase</fullName>
    </alternativeName>
    <alternativeName>
        <fullName evidence="7">16S rRNA dimethyladenosine transferase</fullName>
    </alternativeName>
    <alternativeName>
        <fullName evidence="7">16S rRNA dimethylase</fullName>
    </alternativeName>
    <alternativeName>
        <fullName evidence="7">S-adenosylmethionine-6-N', N'-adenosyl(rRNA) dimethyltransferase</fullName>
    </alternativeName>
</protein>
<evidence type="ECO:0000256" key="5">
    <source>
        <dbReference type="ARBA" id="ARBA00022691"/>
    </source>
</evidence>
<keyword evidence="2 7" id="KW-0698">rRNA processing</keyword>
<dbReference type="InterPro" id="IPR023165">
    <property type="entry name" value="rRNA_Ade_diMease-like_C"/>
</dbReference>
<dbReference type="InterPro" id="IPR020598">
    <property type="entry name" value="rRNA_Ade_methylase_Trfase_N"/>
</dbReference>
<evidence type="ECO:0000313" key="11">
    <source>
        <dbReference type="Proteomes" id="UP000650524"/>
    </source>
</evidence>
<proteinExistence type="inferred from homology"/>
<feature type="domain" description="Ribosomal RNA adenine methylase transferase N-terminal" evidence="9">
    <location>
        <begin position="29"/>
        <end position="204"/>
    </location>
</feature>
<feature type="binding site" evidence="7 8">
    <location>
        <position position="70"/>
    </location>
    <ligand>
        <name>S-adenosyl-L-methionine</name>
        <dbReference type="ChEBI" id="CHEBI:59789"/>
    </ligand>
</feature>
<dbReference type="CDD" id="cd02440">
    <property type="entry name" value="AdoMet_MTases"/>
    <property type="match status" value="1"/>
</dbReference>
<dbReference type="NCBIfam" id="TIGR00755">
    <property type="entry name" value="ksgA"/>
    <property type="match status" value="1"/>
</dbReference>
<feature type="binding site" evidence="7 8">
    <location>
        <position position="22"/>
    </location>
    <ligand>
        <name>S-adenosyl-L-methionine</name>
        <dbReference type="ChEBI" id="CHEBI:59789"/>
    </ligand>
</feature>
<feature type="binding site" evidence="7 8">
    <location>
        <position position="119"/>
    </location>
    <ligand>
        <name>S-adenosyl-L-methionine</name>
        <dbReference type="ChEBI" id="CHEBI:59789"/>
    </ligand>
</feature>
<dbReference type="PANTHER" id="PTHR11727:SF7">
    <property type="entry name" value="DIMETHYLADENOSINE TRANSFERASE-RELATED"/>
    <property type="match status" value="1"/>
</dbReference>
<comment type="caution">
    <text evidence="10">The sequence shown here is derived from an EMBL/GenBank/DDBJ whole genome shotgun (WGS) entry which is preliminary data.</text>
</comment>
<dbReference type="EC" id="2.1.1.182" evidence="7"/>
<dbReference type="Gene3D" id="1.10.8.100">
    <property type="entry name" value="Ribosomal RNA adenine dimethylase-like, domain 2"/>
    <property type="match status" value="1"/>
</dbReference>
<comment type="subcellular location">
    <subcellularLocation>
        <location evidence="7">Cytoplasm</location>
    </subcellularLocation>
</comment>
<comment type="similarity">
    <text evidence="7">Belongs to the class I-like SAM-binding methyltransferase superfamily. rRNA adenine N(6)-methyltransferase family. RsmA subfamily.</text>
</comment>
<feature type="binding site" evidence="7 8">
    <location>
        <position position="97"/>
    </location>
    <ligand>
        <name>S-adenosyl-L-methionine</name>
        <dbReference type="ChEBI" id="CHEBI:59789"/>
    </ligand>
</feature>
<dbReference type="PROSITE" id="PS51689">
    <property type="entry name" value="SAM_RNA_A_N6_MT"/>
    <property type="match status" value="1"/>
</dbReference>
<dbReference type="SMART" id="SM00650">
    <property type="entry name" value="rADc"/>
    <property type="match status" value="1"/>
</dbReference>
<dbReference type="GO" id="GO:0003723">
    <property type="term" value="F:RNA binding"/>
    <property type="evidence" value="ECO:0007669"/>
    <property type="project" value="UniProtKB-UniRule"/>
</dbReference>
<reference evidence="10 11" key="1">
    <citation type="submission" date="2020-08" db="EMBL/GenBank/DDBJ databases">
        <title>Bridging the membrane lipid divide: bacteria of the FCB group superphylum have the potential to synthesize archaeal ether lipids.</title>
        <authorList>
            <person name="Villanueva L."/>
            <person name="Von Meijenfeldt F.A.B."/>
            <person name="Westbye A.B."/>
            <person name="Yadav S."/>
            <person name="Hopmans E.C."/>
            <person name="Dutilh B.E."/>
            <person name="Sinninghe Damste J.S."/>
        </authorList>
    </citation>
    <scope>NUCLEOTIDE SEQUENCE [LARGE SCALE GENOMIC DNA]</scope>
    <source>
        <strain evidence="10">NIOZ-UU27</strain>
    </source>
</reference>
<keyword evidence="5 7" id="KW-0949">S-adenosyl-L-methionine</keyword>
<dbReference type="AlphaFoldDB" id="A0A8J6N2Y7"/>
<comment type="catalytic activity">
    <reaction evidence="7">
        <text>adenosine(1518)/adenosine(1519) in 16S rRNA + 4 S-adenosyl-L-methionine = N(6)-dimethyladenosine(1518)/N(6)-dimethyladenosine(1519) in 16S rRNA + 4 S-adenosyl-L-homocysteine + 4 H(+)</text>
        <dbReference type="Rhea" id="RHEA:19609"/>
        <dbReference type="Rhea" id="RHEA-COMP:10232"/>
        <dbReference type="Rhea" id="RHEA-COMP:10233"/>
        <dbReference type="ChEBI" id="CHEBI:15378"/>
        <dbReference type="ChEBI" id="CHEBI:57856"/>
        <dbReference type="ChEBI" id="CHEBI:59789"/>
        <dbReference type="ChEBI" id="CHEBI:74411"/>
        <dbReference type="ChEBI" id="CHEBI:74493"/>
        <dbReference type="EC" id="2.1.1.182"/>
    </reaction>
</comment>
<feature type="binding site" evidence="7 8">
    <location>
        <position position="24"/>
    </location>
    <ligand>
        <name>S-adenosyl-L-methionine</name>
        <dbReference type="ChEBI" id="CHEBI:59789"/>
    </ligand>
</feature>
<comment type="function">
    <text evidence="7">Specifically dimethylates two adjacent adenosines (A1518 and A1519) in the loop of a conserved hairpin near the 3'-end of 16S rRNA in the 30S particle. May play a critical role in biogenesis of 30S subunits.</text>
</comment>
<evidence type="ECO:0000256" key="4">
    <source>
        <dbReference type="ARBA" id="ARBA00022679"/>
    </source>
</evidence>
<dbReference type="Proteomes" id="UP000650524">
    <property type="component" value="Unassembled WGS sequence"/>
</dbReference>
<accession>A0A8J6N2Y7</accession>
<evidence type="ECO:0000256" key="8">
    <source>
        <dbReference type="PROSITE-ProRule" id="PRU01026"/>
    </source>
</evidence>
<organism evidence="10 11">
    <name type="scientific">Candidatus Desulfacyla euxinica</name>
    <dbReference type="NCBI Taxonomy" id="2841693"/>
    <lineage>
        <taxon>Bacteria</taxon>
        <taxon>Deltaproteobacteria</taxon>
        <taxon>Candidatus Desulfacyla</taxon>
    </lineage>
</organism>
<sequence length="285" mass="31614">MARHGALRPRAALRPKKKLGQHFLTDAGIIEQIIALSGFQPSDIVLEIGPGQGALTLPLSKTVSHVVAVEKDIRLANLLKRKLSNLGISNVTLINQDILTFDFSGIKPRPSGKIQVIGNIPYNISSPLLEKVIKNREVVARAILMFQLEVARRLTSAPRTKAYGAMTLQVQYHARSTCLLAVSKRAFYPVPKVDSMVVEIDLEQPYPNQGVHNDHFRKVVRGAFAYRRKTIVNSMKGCSPSWTSDMLMDGMKACGIDPKRRAETLNMDEFLCLTSALAIDKRITE</sequence>
<dbReference type="PROSITE" id="PS01131">
    <property type="entry name" value="RRNA_A_DIMETH"/>
    <property type="match status" value="1"/>
</dbReference>
<dbReference type="InterPro" id="IPR029063">
    <property type="entry name" value="SAM-dependent_MTases_sf"/>
</dbReference>